<organism evidence="6 7">
    <name type="scientific">Notothenia coriiceps</name>
    <name type="common">black rockcod</name>
    <dbReference type="NCBI Taxonomy" id="8208"/>
    <lineage>
        <taxon>Eukaryota</taxon>
        <taxon>Metazoa</taxon>
        <taxon>Chordata</taxon>
        <taxon>Craniata</taxon>
        <taxon>Vertebrata</taxon>
        <taxon>Euteleostomi</taxon>
        <taxon>Actinopterygii</taxon>
        <taxon>Neopterygii</taxon>
        <taxon>Teleostei</taxon>
        <taxon>Neoteleostei</taxon>
        <taxon>Acanthomorphata</taxon>
        <taxon>Eupercaria</taxon>
        <taxon>Perciformes</taxon>
        <taxon>Notothenioidei</taxon>
        <taxon>Nototheniidae</taxon>
        <taxon>Notothenia</taxon>
    </lineage>
</organism>
<accession>A0A6I9Q3C4</accession>
<sequence>WRTKQNLDFSFLMLYAHDKGRFYVQLEDDVVAKAGYFNNMKTFATLNDSKQWLFLEFSQLGFIGKMFRTGDLPMITEFFLMFHKDKPVDWLLDHILWVKACNPEKDADKDFGKQALYQVHSNPAAEVSSSLKHYQQHSLERAYTGKDFFWALTPIKNDYILFNFTQPINIT</sequence>
<dbReference type="Proteomes" id="UP000504611">
    <property type="component" value="Unplaced"/>
</dbReference>
<dbReference type="Pfam" id="PF04666">
    <property type="entry name" value="MGAT4_cons"/>
    <property type="match status" value="1"/>
</dbReference>
<dbReference type="GeneID" id="104964998"/>
<keyword evidence="3" id="KW-0808">Transferase</keyword>
<dbReference type="GO" id="GO:0005793">
    <property type="term" value="C:endoplasmic reticulum-Golgi intermediate compartment"/>
    <property type="evidence" value="ECO:0007669"/>
    <property type="project" value="TreeGrafter"/>
</dbReference>
<feature type="non-terminal residue" evidence="7">
    <location>
        <position position="1"/>
    </location>
</feature>
<keyword evidence="6" id="KW-1185">Reference proteome</keyword>
<comment type="pathway">
    <text evidence="1">Protein modification; protein glycosylation.</text>
</comment>
<name>A0A6I9Q3C4_9TELE</name>
<evidence type="ECO:0000313" key="6">
    <source>
        <dbReference type="Proteomes" id="UP000504611"/>
    </source>
</evidence>
<dbReference type="GO" id="GO:0005795">
    <property type="term" value="C:Golgi stack"/>
    <property type="evidence" value="ECO:0007669"/>
    <property type="project" value="TreeGrafter"/>
</dbReference>
<dbReference type="GO" id="GO:0008375">
    <property type="term" value="F:acetylglucosaminyltransferase activity"/>
    <property type="evidence" value="ECO:0007669"/>
    <property type="project" value="TreeGrafter"/>
</dbReference>
<dbReference type="GO" id="GO:0005783">
    <property type="term" value="C:endoplasmic reticulum"/>
    <property type="evidence" value="ECO:0007669"/>
    <property type="project" value="TreeGrafter"/>
</dbReference>
<protein>
    <submittedName>
        <fullName evidence="7">Alpha-1,3-mannosyl-glycoprotein 4-beta-N-acetylglucosaminyltransferase A-like</fullName>
    </submittedName>
</protein>
<evidence type="ECO:0000256" key="2">
    <source>
        <dbReference type="ARBA" id="ARBA00022676"/>
    </source>
</evidence>
<gene>
    <name evidence="7" type="primary">LOC104964998</name>
</gene>
<dbReference type="Pfam" id="PF23524">
    <property type="entry name" value="MGAT4A_C"/>
    <property type="match status" value="1"/>
</dbReference>
<dbReference type="AlphaFoldDB" id="A0A6I9Q3C4"/>
<evidence type="ECO:0000256" key="1">
    <source>
        <dbReference type="ARBA" id="ARBA00004922"/>
    </source>
</evidence>
<dbReference type="RefSeq" id="XP_010792241.1">
    <property type="nucleotide sequence ID" value="XM_010793939.1"/>
</dbReference>
<dbReference type="InterPro" id="IPR057279">
    <property type="entry name" value="MGAT4"/>
</dbReference>
<evidence type="ECO:0000259" key="5">
    <source>
        <dbReference type="Pfam" id="PF23524"/>
    </source>
</evidence>
<keyword evidence="2" id="KW-0328">Glycosyltransferase</keyword>
<feature type="domain" description="MGAT4 A/B/C C-terminal" evidence="5">
    <location>
        <begin position="125"/>
        <end position="170"/>
    </location>
</feature>
<evidence type="ECO:0000259" key="4">
    <source>
        <dbReference type="Pfam" id="PF04666"/>
    </source>
</evidence>
<dbReference type="InterPro" id="IPR006759">
    <property type="entry name" value="Glyco_transf_54"/>
</dbReference>
<reference evidence="7" key="1">
    <citation type="submission" date="2025-08" db="UniProtKB">
        <authorList>
            <consortium name="RefSeq"/>
        </authorList>
    </citation>
    <scope>IDENTIFICATION</scope>
    <source>
        <tissue evidence="7">Muscle</tissue>
    </source>
</reference>
<dbReference type="PANTHER" id="PTHR12062">
    <property type="entry name" value="N-ACETYLGLUCOSAMINYLTRANSFERASE VI"/>
    <property type="match status" value="1"/>
</dbReference>
<evidence type="ECO:0000313" key="7">
    <source>
        <dbReference type="RefSeq" id="XP_010792241.1"/>
    </source>
</evidence>
<evidence type="ECO:0000256" key="3">
    <source>
        <dbReference type="ARBA" id="ARBA00022679"/>
    </source>
</evidence>
<feature type="non-terminal residue" evidence="7">
    <location>
        <position position="171"/>
    </location>
</feature>
<feature type="domain" description="MGAT4 conserved region" evidence="4">
    <location>
        <begin position="1"/>
        <end position="122"/>
    </location>
</feature>
<dbReference type="PANTHER" id="PTHR12062:SF27">
    <property type="entry name" value="ALPHA-1,3-MANNOSYL-GLYCOPROTEIN 4-BETA-N-ACETYLGLUCOSAMINYLTRANSFERASE B"/>
    <property type="match status" value="1"/>
</dbReference>
<dbReference type="GO" id="GO:0006487">
    <property type="term" value="P:protein N-linked glycosylation"/>
    <property type="evidence" value="ECO:0007669"/>
    <property type="project" value="TreeGrafter"/>
</dbReference>
<proteinExistence type="predicted"/>
<dbReference type="InterPro" id="IPR056576">
    <property type="entry name" value="MGAT4_A/B/C_C"/>
</dbReference>
<dbReference type="OrthoDB" id="2016523at2759"/>
<dbReference type="KEGG" id="ncc:104964998"/>